<evidence type="ECO:0000256" key="1">
    <source>
        <dbReference type="SAM" id="Phobius"/>
    </source>
</evidence>
<reference evidence="2" key="1">
    <citation type="journal article" date="2020" name="Fungal Divers.">
        <title>Resolving the Mortierellaceae phylogeny through synthesis of multi-gene phylogenetics and phylogenomics.</title>
        <authorList>
            <person name="Vandepol N."/>
            <person name="Liber J."/>
            <person name="Desiro A."/>
            <person name="Na H."/>
            <person name="Kennedy M."/>
            <person name="Barry K."/>
            <person name="Grigoriev I.V."/>
            <person name="Miller A.N."/>
            <person name="O'Donnell K."/>
            <person name="Stajich J.E."/>
            <person name="Bonito G."/>
        </authorList>
    </citation>
    <scope>NUCLEOTIDE SEQUENCE</scope>
    <source>
        <strain evidence="2">CK1249</strain>
    </source>
</reference>
<accession>A0A9P6J4M1</accession>
<comment type="caution">
    <text evidence="2">The sequence shown here is derived from an EMBL/GenBank/DDBJ whole genome shotgun (WGS) entry which is preliminary data.</text>
</comment>
<sequence>MTATIRDIGRAATKPRFIAAFVLAALVGFTLFHKDTLYDLGSKYSTENLNRLKAADG</sequence>
<feature type="non-terminal residue" evidence="2">
    <location>
        <position position="57"/>
    </location>
</feature>
<dbReference type="OrthoDB" id="10006218at2759"/>
<evidence type="ECO:0000313" key="2">
    <source>
        <dbReference type="EMBL" id="KAF9959291.1"/>
    </source>
</evidence>
<organism evidence="2 3">
    <name type="scientific">Mortierella alpina</name>
    <name type="common">Oleaginous fungus</name>
    <name type="synonym">Mortierella renispora</name>
    <dbReference type="NCBI Taxonomy" id="64518"/>
    <lineage>
        <taxon>Eukaryota</taxon>
        <taxon>Fungi</taxon>
        <taxon>Fungi incertae sedis</taxon>
        <taxon>Mucoromycota</taxon>
        <taxon>Mortierellomycotina</taxon>
        <taxon>Mortierellomycetes</taxon>
        <taxon>Mortierellales</taxon>
        <taxon>Mortierellaceae</taxon>
        <taxon>Mortierella</taxon>
    </lineage>
</organism>
<keyword evidence="1" id="KW-0472">Membrane</keyword>
<dbReference type="EMBL" id="JAAAHY010000679">
    <property type="protein sequence ID" value="KAF9959291.1"/>
    <property type="molecule type" value="Genomic_DNA"/>
</dbReference>
<keyword evidence="3" id="KW-1185">Reference proteome</keyword>
<evidence type="ECO:0000313" key="3">
    <source>
        <dbReference type="Proteomes" id="UP000738359"/>
    </source>
</evidence>
<dbReference type="AlphaFoldDB" id="A0A9P6J4M1"/>
<gene>
    <name evidence="2" type="ORF">BGZ70_008894</name>
</gene>
<protein>
    <submittedName>
        <fullName evidence="2">Uncharacterized protein</fullName>
    </submittedName>
</protein>
<keyword evidence="1" id="KW-0812">Transmembrane</keyword>
<proteinExistence type="predicted"/>
<keyword evidence="1" id="KW-1133">Transmembrane helix</keyword>
<feature type="transmembrane region" description="Helical" evidence="1">
    <location>
        <begin position="16"/>
        <end position="33"/>
    </location>
</feature>
<name>A0A9P6J4M1_MORAP</name>
<dbReference type="Proteomes" id="UP000738359">
    <property type="component" value="Unassembled WGS sequence"/>
</dbReference>